<reference evidence="2" key="2">
    <citation type="journal article" date="2017" name="Nat. Commun.">
        <title>Single-virus genomics reveals hidden cosmopolitan and abundant viruses.</title>
        <authorList>
            <person name="Martinez-Hernandez F."/>
            <person name="Fornas O."/>
            <person name="Lluesma Gomez M."/>
            <person name="Bolduc B."/>
            <person name="de la Cruz Pena M.J."/>
            <person name="Martinez J.M."/>
            <person name="Anton J."/>
            <person name="Gasol J.M."/>
            <person name="Rosselli R."/>
            <person name="Rodriguez-Valera F."/>
            <person name="Sullivan M.B."/>
            <person name="Acinas S.G."/>
            <person name="Martinez-Garcia M."/>
        </authorList>
    </citation>
    <scope>NUCLEOTIDE SEQUENCE</scope>
</reference>
<dbReference type="EMBL" id="KY052818">
    <property type="protein sequence ID" value="ASF00195.1"/>
    <property type="molecule type" value="Genomic_DNA"/>
</dbReference>
<name>A0A218MLP2_9VIRU</name>
<protein>
    <submittedName>
        <fullName evidence="2">Uncharacterized protein</fullName>
    </submittedName>
</protein>
<organism evidence="2">
    <name type="scientific">uncultured virus</name>
    <dbReference type="NCBI Taxonomy" id="340016"/>
    <lineage>
        <taxon>Viruses</taxon>
        <taxon>environmental samples</taxon>
    </lineage>
</organism>
<feature type="compositionally biased region" description="Basic residues" evidence="1">
    <location>
        <begin position="46"/>
        <end position="56"/>
    </location>
</feature>
<evidence type="ECO:0000256" key="1">
    <source>
        <dbReference type="SAM" id="MobiDB-lite"/>
    </source>
</evidence>
<sequence>MTKIWRKQEWERQLEENPDECIRISPDFVINKNKKNKDEQQQQQQQRKKLTTKNNS</sequence>
<feature type="region of interest" description="Disordered" evidence="1">
    <location>
        <begin position="25"/>
        <end position="56"/>
    </location>
</feature>
<reference evidence="2" key="1">
    <citation type="submission" date="2016-10" db="EMBL/GenBank/DDBJ databases">
        <authorList>
            <person name="Varghese N."/>
        </authorList>
    </citation>
    <scope>NUCLEOTIDE SEQUENCE</scope>
</reference>
<accession>A0A218MLP2</accession>
<evidence type="ECO:0000313" key="2">
    <source>
        <dbReference type="EMBL" id="ASF00195.1"/>
    </source>
</evidence>
<proteinExistence type="predicted"/>